<evidence type="ECO:0000313" key="2">
    <source>
        <dbReference type="Proteomes" id="UP001198565"/>
    </source>
</evidence>
<protein>
    <submittedName>
        <fullName evidence="1">Uncharacterized protein</fullName>
    </submittedName>
</protein>
<reference evidence="1 2" key="1">
    <citation type="submission" date="2021-08" db="EMBL/GenBank/DDBJ databases">
        <title>Streptomyces sp. PTM05 isolated from lichen.</title>
        <authorList>
            <person name="Somphong A."/>
            <person name="Phongsopitanun W."/>
            <person name="Tanasupawat S."/>
        </authorList>
    </citation>
    <scope>NUCLEOTIDE SEQUENCE [LARGE SCALE GENOMIC DNA]</scope>
    <source>
        <strain evidence="1 2">Ptm05</strain>
    </source>
</reference>
<dbReference type="RefSeq" id="WP_222976944.1">
    <property type="nucleotide sequence ID" value="NZ_JAINVZ010000006.1"/>
</dbReference>
<name>A0ABS7QQM7_9ACTN</name>
<proteinExistence type="predicted"/>
<comment type="caution">
    <text evidence="1">The sequence shown here is derived from an EMBL/GenBank/DDBJ whole genome shotgun (WGS) entry which is preliminary data.</text>
</comment>
<keyword evidence="2" id="KW-1185">Reference proteome</keyword>
<organism evidence="1 2">
    <name type="scientific">Streptantibioticus parmotrematis</name>
    <dbReference type="NCBI Taxonomy" id="2873249"/>
    <lineage>
        <taxon>Bacteria</taxon>
        <taxon>Bacillati</taxon>
        <taxon>Actinomycetota</taxon>
        <taxon>Actinomycetes</taxon>
        <taxon>Kitasatosporales</taxon>
        <taxon>Streptomycetaceae</taxon>
        <taxon>Streptantibioticus</taxon>
    </lineage>
</organism>
<gene>
    <name evidence="1" type="ORF">K7472_11665</name>
</gene>
<dbReference type="Proteomes" id="UP001198565">
    <property type="component" value="Unassembled WGS sequence"/>
</dbReference>
<evidence type="ECO:0000313" key="1">
    <source>
        <dbReference type="EMBL" id="MBY8885504.1"/>
    </source>
</evidence>
<accession>A0ABS7QQM7</accession>
<dbReference type="EMBL" id="JAINVZ010000006">
    <property type="protein sequence ID" value="MBY8885504.1"/>
    <property type="molecule type" value="Genomic_DNA"/>
</dbReference>
<sequence length="129" mass="13927">MSATDRDAGRAVVHEAQLTLINAKWHLCQDRALIRLRARPGLACAPLFPEHPVIQVVAYDGVLLGRARLHREGTTARWIATGAPTAHAIGSYRTLRAAARALARAAGVPHLARRVRCLDGATEQGVREG</sequence>